<dbReference type="OrthoDB" id="1689567at2759"/>
<accession>A0A2T2N5D3</accession>
<evidence type="ECO:0000313" key="2">
    <source>
        <dbReference type="Proteomes" id="UP000240883"/>
    </source>
</evidence>
<evidence type="ECO:0008006" key="3">
    <source>
        <dbReference type="Google" id="ProtNLM"/>
    </source>
</evidence>
<reference evidence="1 2" key="1">
    <citation type="journal article" date="2018" name="Front. Microbiol.">
        <title>Genome-Wide Analysis of Corynespora cassiicola Leaf Fall Disease Putative Effectors.</title>
        <authorList>
            <person name="Lopez D."/>
            <person name="Ribeiro S."/>
            <person name="Label P."/>
            <person name="Fumanal B."/>
            <person name="Venisse J.S."/>
            <person name="Kohler A."/>
            <person name="de Oliveira R.R."/>
            <person name="Labutti K."/>
            <person name="Lipzen A."/>
            <person name="Lail K."/>
            <person name="Bauer D."/>
            <person name="Ohm R.A."/>
            <person name="Barry K.W."/>
            <person name="Spatafora J."/>
            <person name="Grigoriev I.V."/>
            <person name="Martin F.M."/>
            <person name="Pujade-Renaud V."/>
        </authorList>
    </citation>
    <scope>NUCLEOTIDE SEQUENCE [LARGE SCALE GENOMIC DNA]</scope>
    <source>
        <strain evidence="1 2">Philippines</strain>
    </source>
</reference>
<gene>
    <name evidence="1" type="ORF">BS50DRAFT_579124</name>
</gene>
<proteinExistence type="predicted"/>
<dbReference type="Proteomes" id="UP000240883">
    <property type="component" value="Unassembled WGS sequence"/>
</dbReference>
<dbReference type="AlphaFoldDB" id="A0A2T2N5D3"/>
<sequence length="564" mass="62035">MSMDATSGRNAVAALLEGRMGLVCELRYGRNQDSDNPVDIHVESKGISCRTTSKTSVATNRANEIDTGGNTTDRTVTARQDAQTRKHQHIAFNSVDVQANRQAVSLQGTDNDQTHHANLINQTWNLHLRGPPSDWSSQVDAADAIACPRYIPTEKGTSTFYRHLCSEDDPPRSVSICPQRRCVAFGCSAGIELHWIDALTGQSLTRWFPLTAPSDYLYFLPPRPGFESAKKLRLISSAAHPDDRPAICRKFCVGRPAMSAFWGNLGFENCSRPLGSSSCDHYHAVPLSDGHHVLFMDPQSDMLFLGCDAPLGGPTKLLRKIKFIPPRQGMVPRLYTAAADLTWGARVVVVFGDTVLFYSVPPDICNLSRLEQKAESWDLYSTPPFSTEGRDENHWLNWLVETRSSANAGHNPIWPITIHGTEIGVLRSICGLAILTRPDVTIWAFSVSSNSKVWQLRSTGGQNQACRYVCRSGIVQEAYAVDGASDETGAAIKAPGGPLIKTKNGIMFRRLPHALSIENDEWVDFVDVVGCDAWYEQSGDVVVCHGSSMLMNSWDLDGLSDCLL</sequence>
<evidence type="ECO:0000313" key="1">
    <source>
        <dbReference type="EMBL" id="PSN60599.1"/>
    </source>
</evidence>
<protein>
    <recommendedName>
        <fullName evidence="3">F-box domain-containing protein</fullName>
    </recommendedName>
</protein>
<keyword evidence="2" id="KW-1185">Reference proteome</keyword>
<name>A0A2T2N5D3_CORCC</name>
<organism evidence="1 2">
    <name type="scientific">Corynespora cassiicola Philippines</name>
    <dbReference type="NCBI Taxonomy" id="1448308"/>
    <lineage>
        <taxon>Eukaryota</taxon>
        <taxon>Fungi</taxon>
        <taxon>Dikarya</taxon>
        <taxon>Ascomycota</taxon>
        <taxon>Pezizomycotina</taxon>
        <taxon>Dothideomycetes</taxon>
        <taxon>Pleosporomycetidae</taxon>
        <taxon>Pleosporales</taxon>
        <taxon>Corynesporascaceae</taxon>
        <taxon>Corynespora</taxon>
    </lineage>
</organism>
<dbReference type="EMBL" id="KZ678148">
    <property type="protein sequence ID" value="PSN60599.1"/>
    <property type="molecule type" value="Genomic_DNA"/>
</dbReference>